<evidence type="ECO:0000256" key="1">
    <source>
        <dbReference type="ARBA" id="ARBA00004123"/>
    </source>
</evidence>
<evidence type="ECO:0000256" key="2">
    <source>
        <dbReference type="ARBA" id="ARBA00023015"/>
    </source>
</evidence>
<dbReference type="InterPro" id="IPR004827">
    <property type="entry name" value="bZIP"/>
</dbReference>
<dbReference type="Pfam" id="PF00170">
    <property type="entry name" value="bZIP_1"/>
    <property type="match status" value="1"/>
</dbReference>
<comment type="caution">
    <text evidence="7">The sequence shown here is derived from an EMBL/GenBank/DDBJ whole genome shotgun (WGS) entry which is preliminary data.</text>
</comment>
<dbReference type="GO" id="GO:0005634">
    <property type="term" value="C:nucleus"/>
    <property type="evidence" value="ECO:0007669"/>
    <property type="project" value="UniProtKB-SubCell"/>
</dbReference>
<dbReference type="CDD" id="cd14687">
    <property type="entry name" value="bZIP_ATF2"/>
    <property type="match status" value="1"/>
</dbReference>
<feature type="region of interest" description="Disordered" evidence="5">
    <location>
        <begin position="119"/>
        <end position="166"/>
    </location>
</feature>
<protein>
    <submittedName>
        <fullName evidence="7">BZIP transcription factor (Atf21), putative</fullName>
    </submittedName>
</protein>
<evidence type="ECO:0000256" key="4">
    <source>
        <dbReference type="ARBA" id="ARBA00023242"/>
    </source>
</evidence>
<dbReference type="eggNOG" id="KOG1414">
    <property type="taxonomic scope" value="Eukaryota"/>
</dbReference>
<reference evidence="8" key="1">
    <citation type="journal article" date="2014" name="Genome Announc.">
        <title>Draft genome sequence of the formaldehyde-resistant fungus Byssochlamys spectabilis No. 5 (anamorph Paecilomyces variotii No. 5) (NBRC109023).</title>
        <authorList>
            <person name="Oka T."/>
            <person name="Ekino K."/>
            <person name="Fukuda K."/>
            <person name="Nomura Y."/>
        </authorList>
    </citation>
    <scope>NUCLEOTIDE SEQUENCE [LARGE SCALE GENOMIC DNA]</scope>
    <source>
        <strain evidence="8">No. 5 / NBRC 109023</strain>
    </source>
</reference>
<organism evidence="7 8">
    <name type="scientific">Byssochlamys spectabilis (strain No. 5 / NBRC 109023)</name>
    <name type="common">Paecilomyces variotii</name>
    <dbReference type="NCBI Taxonomy" id="1356009"/>
    <lineage>
        <taxon>Eukaryota</taxon>
        <taxon>Fungi</taxon>
        <taxon>Dikarya</taxon>
        <taxon>Ascomycota</taxon>
        <taxon>Pezizomycotina</taxon>
        <taxon>Eurotiomycetes</taxon>
        <taxon>Eurotiomycetidae</taxon>
        <taxon>Eurotiales</taxon>
        <taxon>Thermoascaceae</taxon>
        <taxon>Paecilomyces</taxon>
    </lineage>
</organism>
<dbReference type="GO" id="GO:0003700">
    <property type="term" value="F:DNA-binding transcription factor activity"/>
    <property type="evidence" value="ECO:0007669"/>
    <property type="project" value="InterPro"/>
</dbReference>
<evidence type="ECO:0000313" key="8">
    <source>
        <dbReference type="Proteomes" id="UP000018001"/>
    </source>
</evidence>
<dbReference type="Gene3D" id="1.20.5.170">
    <property type="match status" value="1"/>
</dbReference>
<keyword evidence="4" id="KW-0539">Nucleus</keyword>
<dbReference type="Proteomes" id="UP000018001">
    <property type="component" value="Unassembled WGS sequence"/>
</dbReference>
<evidence type="ECO:0000256" key="5">
    <source>
        <dbReference type="SAM" id="MobiDB-lite"/>
    </source>
</evidence>
<keyword evidence="8" id="KW-1185">Reference proteome</keyword>
<gene>
    <name evidence="7" type="ORF">PVAR5_2653</name>
</gene>
<feature type="domain" description="BZIP" evidence="6">
    <location>
        <begin position="163"/>
        <end position="226"/>
    </location>
</feature>
<keyword evidence="3" id="KW-0804">Transcription</keyword>
<dbReference type="SUPFAM" id="SSF57959">
    <property type="entry name" value="Leucine zipper domain"/>
    <property type="match status" value="1"/>
</dbReference>
<feature type="compositionally biased region" description="Low complexity" evidence="5">
    <location>
        <begin position="147"/>
        <end position="162"/>
    </location>
</feature>
<name>V5FPY9_BYSSN</name>
<evidence type="ECO:0000259" key="6">
    <source>
        <dbReference type="PROSITE" id="PS50217"/>
    </source>
</evidence>
<proteinExistence type="predicted"/>
<evidence type="ECO:0000256" key="3">
    <source>
        <dbReference type="ARBA" id="ARBA00023163"/>
    </source>
</evidence>
<dbReference type="HOGENOM" id="CLU_888511_0_0_1"/>
<dbReference type="SMART" id="SM00338">
    <property type="entry name" value="BRLZ"/>
    <property type="match status" value="1"/>
</dbReference>
<dbReference type="EMBL" id="BAUL01000076">
    <property type="protein sequence ID" value="GAD94033.1"/>
    <property type="molecule type" value="Genomic_DNA"/>
</dbReference>
<keyword evidence="2" id="KW-0805">Transcription regulation</keyword>
<evidence type="ECO:0000313" key="7">
    <source>
        <dbReference type="EMBL" id="GAD94033.1"/>
    </source>
</evidence>
<dbReference type="AlphaFoldDB" id="V5FPY9"/>
<sequence length="272" mass="30389">MSAPDMSPEPALVGTNMARPIAFDSEAFHAGLPSDFLDLLRRDDDANVWGLDPMSLSLPGWSSNDQLLSTPDPLPDQQSLKVGTGQTTPLLYYDQSTSSSIEPNSWDDPKMAEMVGNLRQSSMGNRSRVENHKSKRVKLYNSRSSQSNVSGNRSNNKNNKQANAKHEKFLLRNRLAANKSRQKKKDHTMMLKAKCKEQSDHHEKLTTEIARLRPEILELKNEVLQHAKCGNGPIDLHLVWMVHNIRNDAITHFKATLDGENVADGIVSSLVN</sequence>
<dbReference type="InterPro" id="IPR046347">
    <property type="entry name" value="bZIP_sf"/>
</dbReference>
<dbReference type="OrthoDB" id="295274at2759"/>
<accession>V5FPY9</accession>
<dbReference type="PANTHER" id="PTHR19304">
    <property type="entry name" value="CYCLIC-AMP RESPONSE ELEMENT BINDING PROTEIN"/>
    <property type="match status" value="1"/>
</dbReference>
<dbReference type="InParanoid" id="V5FPY9"/>
<comment type="subcellular location">
    <subcellularLocation>
        <location evidence="1">Nucleus</location>
    </subcellularLocation>
</comment>
<dbReference type="PROSITE" id="PS50217">
    <property type="entry name" value="BZIP"/>
    <property type="match status" value="1"/>
</dbReference>
<dbReference type="InterPro" id="IPR051027">
    <property type="entry name" value="bZIP_transcription_factors"/>
</dbReference>
<dbReference type="PROSITE" id="PS00036">
    <property type="entry name" value="BZIP_BASIC"/>
    <property type="match status" value="1"/>
</dbReference>